<evidence type="ECO:0000313" key="2">
    <source>
        <dbReference type="Proteomes" id="UP000326837"/>
    </source>
</evidence>
<protein>
    <submittedName>
        <fullName evidence="1">Uncharacterized protein</fullName>
    </submittedName>
</protein>
<name>A0A5K7XCQ0_9BACT</name>
<dbReference type="Proteomes" id="UP000326837">
    <property type="component" value="Chromosome"/>
</dbReference>
<sequence length="122" mass="13532">MDQPPSYVITYRPPRGSDGWQVELLQGNRTIDTWPVGTRLEAIEKAKQLQAQLPEAMFGLALLGVVNAWETPAGWFYSATESRPGAVRAFALDDLGDVVLHVTEGDETQFIEGARKFRSVVK</sequence>
<dbReference type="EMBL" id="AP021861">
    <property type="protein sequence ID" value="BBO32103.1"/>
    <property type="molecule type" value="Genomic_DNA"/>
</dbReference>
<organism evidence="1 2">
    <name type="scientific">Lacipirellula parvula</name>
    <dbReference type="NCBI Taxonomy" id="2650471"/>
    <lineage>
        <taxon>Bacteria</taxon>
        <taxon>Pseudomonadati</taxon>
        <taxon>Planctomycetota</taxon>
        <taxon>Planctomycetia</taxon>
        <taxon>Pirellulales</taxon>
        <taxon>Lacipirellulaceae</taxon>
        <taxon>Lacipirellula</taxon>
    </lineage>
</organism>
<evidence type="ECO:0000313" key="1">
    <source>
        <dbReference type="EMBL" id="BBO32103.1"/>
    </source>
</evidence>
<reference evidence="2" key="1">
    <citation type="submission" date="2019-10" db="EMBL/GenBank/DDBJ databases">
        <title>Lacipirellula parvula gen. nov., sp. nov., representing a lineage of planctomycetes widespread in freshwater anoxic habitats, and description of the family Lacipirellulaceae.</title>
        <authorList>
            <person name="Dedysh S.N."/>
            <person name="Kulichevskaya I.S."/>
            <person name="Beletsky A.V."/>
            <person name="Rakitin A.L."/>
            <person name="Mardanov A.V."/>
            <person name="Ivanova A.A."/>
            <person name="Saltykova V.X."/>
            <person name="Rijpstra W.I.C."/>
            <person name="Sinninghe Damste J.S."/>
            <person name="Ravin N.V."/>
        </authorList>
    </citation>
    <scope>NUCLEOTIDE SEQUENCE [LARGE SCALE GENOMIC DNA]</scope>
    <source>
        <strain evidence="2">PX69</strain>
    </source>
</reference>
<gene>
    <name evidence="1" type="ORF">PLANPX_1715</name>
</gene>
<dbReference type="KEGG" id="lpav:PLANPX_1715"/>
<dbReference type="AlphaFoldDB" id="A0A5K7XCQ0"/>
<accession>A0A5K7XCQ0</accession>
<keyword evidence="2" id="KW-1185">Reference proteome</keyword>
<proteinExistence type="predicted"/>
<dbReference type="RefSeq" id="WP_152098127.1">
    <property type="nucleotide sequence ID" value="NZ_AP021861.1"/>
</dbReference>